<evidence type="ECO:0000313" key="2">
    <source>
        <dbReference type="EMBL" id="MBE9077040.1"/>
    </source>
</evidence>
<dbReference type="AlphaFoldDB" id="A0A8J7AL16"/>
<protein>
    <recommendedName>
        <fullName evidence="4">Tetratricopeptide repeat protein</fullName>
    </recommendedName>
</protein>
<feature type="compositionally biased region" description="Low complexity" evidence="1">
    <location>
        <begin position="192"/>
        <end position="206"/>
    </location>
</feature>
<feature type="region of interest" description="Disordered" evidence="1">
    <location>
        <begin position="783"/>
        <end position="802"/>
    </location>
</feature>
<feature type="compositionally biased region" description="Basic residues" evidence="1">
    <location>
        <begin position="788"/>
        <end position="802"/>
    </location>
</feature>
<dbReference type="Proteomes" id="UP000636505">
    <property type="component" value="Unassembled WGS sequence"/>
</dbReference>
<proteinExistence type="predicted"/>
<dbReference type="SUPFAM" id="SSF48452">
    <property type="entry name" value="TPR-like"/>
    <property type="match status" value="2"/>
</dbReference>
<keyword evidence="3" id="KW-1185">Reference proteome</keyword>
<dbReference type="Gene3D" id="1.25.40.10">
    <property type="entry name" value="Tetratricopeptide repeat domain"/>
    <property type="match status" value="2"/>
</dbReference>
<name>A0A8J7AL16_9CYAN</name>
<dbReference type="EMBL" id="JADEXG010000012">
    <property type="protein sequence ID" value="MBE9077040.1"/>
    <property type="molecule type" value="Genomic_DNA"/>
</dbReference>
<comment type="caution">
    <text evidence="2">The sequence shown here is derived from an EMBL/GenBank/DDBJ whole genome shotgun (WGS) entry which is preliminary data.</text>
</comment>
<reference evidence="2" key="1">
    <citation type="submission" date="2020-10" db="EMBL/GenBank/DDBJ databases">
        <authorList>
            <person name="Castelo-Branco R."/>
            <person name="Eusebio N."/>
            <person name="Adriana R."/>
            <person name="Vieira A."/>
            <person name="Brugerolle De Fraissinette N."/>
            <person name="Rezende De Castro R."/>
            <person name="Schneider M.P."/>
            <person name="Vasconcelos V."/>
            <person name="Leao P.N."/>
        </authorList>
    </citation>
    <scope>NUCLEOTIDE SEQUENCE</scope>
    <source>
        <strain evidence="2">LEGE 07310</strain>
    </source>
</reference>
<dbReference type="InterPro" id="IPR011990">
    <property type="entry name" value="TPR-like_helical_dom_sf"/>
</dbReference>
<evidence type="ECO:0008006" key="4">
    <source>
        <dbReference type="Google" id="ProtNLM"/>
    </source>
</evidence>
<sequence length="802" mass="89947">MEQKKFSQAIRKLQQGLKRDPNQQLAVSEANIWQQQGEYELEQTRYPQAESSFRRAIGLGLRGDSDYGLAKTLLAQQKQAAALEGMQAAFEDKTLPKDLGGCYLKLLFLNHQADLVKQLVKAQAKRFQAAHLHWARGALALESGDPKSALSHFKKMGQPVSPDDHLMVWEAYARQRAGDWSQAEKDLEMTQPSSSSPFSSLFGGSLRPKRHKHPAEARLTMLQATHTERSLSDFVDLDDPELPERDAAWALAILQLVRAENFHDAAHLALDLPEQTLAQYPELKALYRPLMLLAGDQARQQGELDCTALFLADVVNEPEFDPKVALHLYKALELTEAHHQAEQQLEQLLAWVQQAAKQDPAAWPESRLSSTLAKLHCLIADNQVVAGRDREARRSVRKAEQLAPKHPDVIGRKGLEAVASGEAKAAVPLLTQALEAGCRFPEVYSVLLEALAADPDTAKAVRRKFGKHFGDLGIETEVEVPAWVEALTFQNYTVMEQFVSEEKRATPALEALKIFLDSAADRPSSSQKVALNQVQAVPQWEELLRSHPPVEQVEIIKAIYLVLQQHARRNQKGMVALQANYLDKIAQLSSQQVPGADIAYLMILALRTTPQDQLEPVAAQILSRARQPATTLAQAQLELCRFGPNRTLMPLIEAQLKQEPQHPQLLLAKANLYPRNSEEYQTFYDQGFEIARRLQDAAALQAFREEDWFKAQAMAGRVMGAQMGKLNDPSQIDVIDMLTRMAREAFGVDMPPEVIAQMIPELEAQMDSDFLDDDEDEFEPIFLPLPPRRGKSSKKRKSWYQL</sequence>
<gene>
    <name evidence="2" type="ORF">IQ241_06970</name>
</gene>
<accession>A0A8J7AL16</accession>
<evidence type="ECO:0000313" key="3">
    <source>
        <dbReference type="Proteomes" id="UP000636505"/>
    </source>
</evidence>
<evidence type="ECO:0000256" key="1">
    <source>
        <dbReference type="SAM" id="MobiDB-lite"/>
    </source>
</evidence>
<feature type="region of interest" description="Disordered" evidence="1">
    <location>
        <begin position="189"/>
        <end position="209"/>
    </location>
</feature>
<organism evidence="2 3">
    <name type="scientific">Vasconcelosia minhoensis LEGE 07310</name>
    <dbReference type="NCBI Taxonomy" id="915328"/>
    <lineage>
        <taxon>Bacteria</taxon>
        <taxon>Bacillati</taxon>
        <taxon>Cyanobacteriota</taxon>
        <taxon>Cyanophyceae</taxon>
        <taxon>Nodosilineales</taxon>
        <taxon>Cymatolegaceae</taxon>
        <taxon>Vasconcelosia</taxon>
        <taxon>Vasconcelosia minhoensis</taxon>
    </lineage>
</organism>